<evidence type="ECO:0000313" key="1">
    <source>
        <dbReference type="EMBL" id="VYT76584.1"/>
    </source>
</evidence>
<reference evidence="1" key="1">
    <citation type="submission" date="2019-11" db="EMBL/GenBank/DDBJ databases">
        <authorList>
            <person name="Feng L."/>
        </authorList>
    </citation>
    <scope>NUCLEOTIDE SEQUENCE</scope>
    <source>
        <strain evidence="1">PmerdaeLFYP103</strain>
    </source>
</reference>
<organism evidence="1">
    <name type="scientific">Parabacteroides merdae</name>
    <dbReference type="NCBI Taxonomy" id="46503"/>
    <lineage>
        <taxon>Bacteria</taxon>
        <taxon>Pseudomonadati</taxon>
        <taxon>Bacteroidota</taxon>
        <taxon>Bacteroidia</taxon>
        <taxon>Bacteroidales</taxon>
        <taxon>Tannerellaceae</taxon>
        <taxon>Parabacteroides</taxon>
    </lineage>
</organism>
<name>A0A6N2ZBA3_9BACT</name>
<accession>A0A6N2ZBA3</accession>
<dbReference type="EMBL" id="CACRUV010000006">
    <property type="protein sequence ID" value="VYT76584.1"/>
    <property type="molecule type" value="Genomic_DNA"/>
</dbReference>
<dbReference type="AlphaFoldDB" id="A0A6N2ZBA3"/>
<sequence length="31" mass="3916">MKKFTFFDYKYKRGILTVQVFSELFFKNIYI</sequence>
<protein>
    <submittedName>
        <fullName evidence="1">Uncharacterized protein</fullName>
    </submittedName>
</protein>
<proteinExistence type="predicted"/>
<gene>
    <name evidence="1" type="ORF">PMLFYP103_00510</name>
</gene>